<dbReference type="EMBL" id="BAAACP010000018">
    <property type="protein sequence ID" value="GAA0865802.1"/>
    <property type="molecule type" value="Genomic_DNA"/>
</dbReference>
<comment type="caution">
    <text evidence="2">The sequence shown here is derived from an EMBL/GenBank/DDBJ whole genome shotgun (WGS) entry which is preliminary data.</text>
</comment>
<evidence type="ECO:0000313" key="2">
    <source>
        <dbReference type="EMBL" id="GAA0865802.1"/>
    </source>
</evidence>
<sequence length="66" mass="7593">MSAGDIAQKFDLTNATVSYHLSQLKKADLIIVHKEKNFIYYELNLSVFEEILVWIHQLGGNVNEKN</sequence>
<evidence type="ECO:0000259" key="1">
    <source>
        <dbReference type="PROSITE" id="PS50987"/>
    </source>
</evidence>
<dbReference type="InterPro" id="IPR001845">
    <property type="entry name" value="HTH_ArsR_DNA-bd_dom"/>
</dbReference>
<dbReference type="InterPro" id="IPR036390">
    <property type="entry name" value="WH_DNA-bd_sf"/>
</dbReference>
<organism evidence="2 3">
    <name type="scientific">Paraclostridium tenue</name>
    <dbReference type="NCBI Taxonomy" id="1737"/>
    <lineage>
        <taxon>Bacteria</taxon>
        <taxon>Bacillati</taxon>
        <taxon>Bacillota</taxon>
        <taxon>Clostridia</taxon>
        <taxon>Peptostreptococcales</taxon>
        <taxon>Peptostreptococcaceae</taxon>
        <taxon>Paraclostridium</taxon>
    </lineage>
</organism>
<feature type="domain" description="HTH arsR-type" evidence="1">
    <location>
        <begin position="1"/>
        <end position="66"/>
    </location>
</feature>
<dbReference type="PROSITE" id="PS50987">
    <property type="entry name" value="HTH_ARSR_2"/>
    <property type="match status" value="1"/>
</dbReference>
<dbReference type="Proteomes" id="UP001400965">
    <property type="component" value="Unassembled WGS sequence"/>
</dbReference>
<dbReference type="Gene3D" id="1.10.10.10">
    <property type="entry name" value="Winged helix-like DNA-binding domain superfamily/Winged helix DNA-binding domain"/>
    <property type="match status" value="1"/>
</dbReference>
<dbReference type="Pfam" id="PF12840">
    <property type="entry name" value="HTH_20"/>
    <property type="match status" value="1"/>
</dbReference>
<gene>
    <name evidence="2" type="ORF">GCM10008917_24720</name>
</gene>
<proteinExistence type="predicted"/>
<reference evidence="2 3" key="1">
    <citation type="journal article" date="2019" name="Int. J. Syst. Evol. Microbiol.">
        <title>The Global Catalogue of Microorganisms (GCM) 10K type strain sequencing project: providing services to taxonomists for standard genome sequencing and annotation.</title>
        <authorList>
            <consortium name="The Broad Institute Genomics Platform"/>
            <consortium name="The Broad Institute Genome Sequencing Center for Infectious Disease"/>
            <person name="Wu L."/>
            <person name="Ma J."/>
        </authorList>
    </citation>
    <scope>NUCLEOTIDE SEQUENCE [LARGE SCALE GENOMIC DNA]</scope>
    <source>
        <strain evidence="2 3">JCM 6486</strain>
    </source>
</reference>
<dbReference type="SUPFAM" id="SSF46785">
    <property type="entry name" value="Winged helix' DNA-binding domain"/>
    <property type="match status" value="1"/>
</dbReference>
<dbReference type="CDD" id="cd00090">
    <property type="entry name" value="HTH_ARSR"/>
    <property type="match status" value="1"/>
</dbReference>
<dbReference type="InterPro" id="IPR036388">
    <property type="entry name" value="WH-like_DNA-bd_sf"/>
</dbReference>
<keyword evidence="3" id="KW-1185">Reference proteome</keyword>
<evidence type="ECO:0000313" key="3">
    <source>
        <dbReference type="Proteomes" id="UP001400965"/>
    </source>
</evidence>
<accession>A0ABN1M8Z3</accession>
<protein>
    <recommendedName>
        <fullName evidence="1">HTH arsR-type domain-containing protein</fullName>
    </recommendedName>
</protein>
<name>A0ABN1M8Z3_9FIRM</name>
<dbReference type="InterPro" id="IPR011991">
    <property type="entry name" value="ArsR-like_HTH"/>
</dbReference>